<evidence type="ECO:0000256" key="1">
    <source>
        <dbReference type="ARBA" id="ARBA00007378"/>
    </source>
</evidence>
<evidence type="ECO:0000313" key="2">
    <source>
        <dbReference type="EMBL" id="MBK4214790.1"/>
    </source>
</evidence>
<dbReference type="Proteomes" id="UP000640485">
    <property type="component" value="Unassembled WGS sequence"/>
</dbReference>
<comment type="similarity">
    <text evidence="1">Belongs to the OsmC/Ohr family.</text>
</comment>
<accession>A0A934S9E2</accession>
<dbReference type="NCBIfam" id="TIGR03561">
    <property type="entry name" value="organ_hyd_perox"/>
    <property type="match status" value="1"/>
</dbReference>
<dbReference type="SUPFAM" id="SSF82784">
    <property type="entry name" value="OsmC-like"/>
    <property type="match status" value="1"/>
</dbReference>
<dbReference type="PANTHER" id="PTHR33797:SF2">
    <property type="entry name" value="ORGANIC HYDROPEROXIDE RESISTANCE PROTEIN-LIKE"/>
    <property type="match status" value="1"/>
</dbReference>
<dbReference type="Gene3D" id="3.30.300.20">
    <property type="match status" value="1"/>
</dbReference>
<dbReference type="Gene3D" id="2.20.25.10">
    <property type="match status" value="1"/>
</dbReference>
<dbReference type="InterPro" id="IPR019953">
    <property type="entry name" value="OHR"/>
</dbReference>
<dbReference type="PANTHER" id="PTHR33797">
    <property type="entry name" value="ORGANIC HYDROPEROXIDE RESISTANCE PROTEIN-LIKE"/>
    <property type="match status" value="1"/>
</dbReference>
<sequence>MPTKVLYRTSATATGGGRDGHTGTDDGTLAFDLTVPKELGGPGGDGANPEKLFATGYAACFMGALRFYAGSKKVKVPDDAQVQVSVGIGPREDTGFGLDVSIRVSLPGVERDVAEDLIAGAHLVCPYSHATRGSLNITPELA</sequence>
<dbReference type="Pfam" id="PF02566">
    <property type="entry name" value="OsmC"/>
    <property type="match status" value="1"/>
</dbReference>
<dbReference type="InterPro" id="IPR015946">
    <property type="entry name" value="KH_dom-like_a/b"/>
</dbReference>
<dbReference type="InterPro" id="IPR003718">
    <property type="entry name" value="OsmC/Ohr_fam"/>
</dbReference>
<dbReference type="RefSeq" id="WP_200683525.1">
    <property type="nucleotide sequence ID" value="NZ_JAEPRQ010000001.1"/>
</dbReference>
<organism evidence="2 3">
    <name type="scientific">Paracoccus caeni</name>
    <dbReference type="NCBI Taxonomy" id="657651"/>
    <lineage>
        <taxon>Bacteria</taxon>
        <taxon>Pseudomonadati</taxon>
        <taxon>Pseudomonadota</taxon>
        <taxon>Alphaproteobacteria</taxon>
        <taxon>Rhodobacterales</taxon>
        <taxon>Paracoccaceae</taxon>
        <taxon>Paracoccus</taxon>
    </lineage>
</organism>
<dbReference type="GO" id="GO:0006979">
    <property type="term" value="P:response to oxidative stress"/>
    <property type="evidence" value="ECO:0007669"/>
    <property type="project" value="InterPro"/>
</dbReference>
<dbReference type="AlphaFoldDB" id="A0A934S9E2"/>
<name>A0A934S9E2_9RHOB</name>
<protein>
    <submittedName>
        <fullName evidence="2">Organic hydroperoxide resistance protein</fullName>
    </submittedName>
</protein>
<dbReference type="EMBL" id="JAEPRQ010000001">
    <property type="protein sequence ID" value="MBK4214790.1"/>
    <property type="molecule type" value="Genomic_DNA"/>
</dbReference>
<keyword evidence="3" id="KW-1185">Reference proteome</keyword>
<proteinExistence type="inferred from homology"/>
<reference evidence="2" key="1">
    <citation type="submission" date="2021-01" db="EMBL/GenBank/DDBJ databases">
        <title>Paracoccus amoyensis sp. nov., isolated from the surface seawater along the coast of Xiamen Island, China.</title>
        <authorList>
            <person name="Lyu L."/>
        </authorList>
    </citation>
    <scope>NUCLEOTIDE SEQUENCE</scope>
    <source>
        <strain evidence="2">MJ17</strain>
    </source>
</reference>
<dbReference type="InterPro" id="IPR036102">
    <property type="entry name" value="OsmC/Ohrsf"/>
</dbReference>
<comment type="caution">
    <text evidence="2">The sequence shown here is derived from an EMBL/GenBank/DDBJ whole genome shotgun (WGS) entry which is preliminary data.</text>
</comment>
<evidence type="ECO:0000313" key="3">
    <source>
        <dbReference type="Proteomes" id="UP000640485"/>
    </source>
</evidence>
<gene>
    <name evidence="2" type="ORF">JJJ17_02500</name>
</gene>